<reference evidence="1" key="1">
    <citation type="journal article" date="2019" name="bioRxiv">
        <title>The Genome of the Zebra Mussel, Dreissena polymorpha: A Resource for Invasive Species Research.</title>
        <authorList>
            <person name="McCartney M.A."/>
            <person name="Auch B."/>
            <person name="Kono T."/>
            <person name="Mallez S."/>
            <person name="Zhang Y."/>
            <person name="Obille A."/>
            <person name="Becker A."/>
            <person name="Abrahante J.E."/>
            <person name="Garbe J."/>
            <person name="Badalamenti J.P."/>
            <person name="Herman A."/>
            <person name="Mangelson H."/>
            <person name="Liachko I."/>
            <person name="Sullivan S."/>
            <person name="Sone E.D."/>
            <person name="Koren S."/>
            <person name="Silverstein K.A.T."/>
            <person name="Beckman K.B."/>
            <person name="Gohl D.M."/>
        </authorList>
    </citation>
    <scope>NUCLEOTIDE SEQUENCE</scope>
    <source>
        <strain evidence="1">Duluth1</strain>
        <tissue evidence="1">Whole animal</tissue>
    </source>
</reference>
<comment type="caution">
    <text evidence="1">The sequence shown here is derived from an EMBL/GenBank/DDBJ whole genome shotgun (WGS) entry which is preliminary data.</text>
</comment>
<dbReference type="Proteomes" id="UP000828390">
    <property type="component" value="Unassembled WGS sequence"/>
</dbReference>
<organism evidence="1 2">
    <name type="scientific">Dreissena polymorpha</name>
    <name type="common">Zebra mussel</name>
    <name type="synonym">Mytilus polymorpha</name>
    <dbReference type="NCBI Taxonomy" id="45954"/>
    <lineage>
        <taxon>Eukaryota</taxon>
        <taxon>Metazoa</taxon>
        <taxon>Spiralia</taxon>
        <taxon>Lophotrochozoa</taxon>
        <taxon>Mollusca</taxon>
        <taxon>Bivalvia</taxon>
        <taxon>Autobranchia</taxon>
        <taxon>Heteroconchia</taxon>
        <taxon>Euheterodonta</taxon>
        <taxon>Imparidentia</taxon>
        <taxon>Neoheterodontei</taxon>
        <taxon>Myida</taxon>
        <taxon>Dreissenoidea</taxon>
        <taxon>Dreissenidae</taxon>
        <taxon>Dreissena</taxon>
    </lineage>
</organism>
<keyword evidence="2" id="KW-1185">Reference proteome</keyword>
<proteinExistence type="predicted"/>
<sequence length="57" mass="6517">MCLQTISVWDGPNIVCRLFLFGTVHTVSADYFCLEQSTLCLQTISVWNSPRCVCRLF</sequence>
<accession>A0A9D3YYW5</accession>
<evidence type="ECO:0000313" key="2">
    <source>
        <dbReference type="Proteomes" id="UP000828390"/>
    </source>
</evidence>
<dbReference type="AlphaFoldDB" id="A0A9D3YYW5"/>
<evidence type="ECO:0000313" key="1">
    <source>
        <dbReference type="EMBL" id="KAH3707560.1"/>
    </source>
</evidence>
<protein>
    <submittedName>
        <fullName evidence="1">Uncharacterized protein</fullName>
    </submittedName>
</protein>
<dbReference type="EMBL" id="JAIWYP010000014">
    <property type="protein sequence ID" value="KAH3707560.1"/>
    <property type="molecule type" value="Genomic_DNA"/>
</dbReference>
<name>A0A9D3YYW5_DREPO</name>
<reference evidence="1" key="2">
    <citation type="submission" date="2020-11" db="EMBL/GenBank/DDBJ databases">
        <authorList>
            <person name="McCartney M.A."/>
            <person name="Auch B."/>
            <person name="Kono T."/>
            <person name="Mallez S."/>
            <person name="Becker A."/>
            <person name="Gohl D.M."/>
            <person name="Silverstein K.A.T."/>
            <person name="Koren S."/>
            <person name="Bechman K.B."/>
            <person name="Herman A."/>
            <person name="Abrahante J.E."/>
            <person name="Garbe J."/>
        </authorList>
    </citation>
    <scope>NUCLEOTIDE SEQUENCE</scope>
    <source>
        <strain evidence="1">Duluth1</strain>
        <tissue evidence="1">Whole animal</tissue>
    </source>
</reference>
<gene>
    <name evidence="1" type="ORF">DPMN_066970</name>
</gene>